<feature type="region of interest" description="Disordered" evidence="1">
    <location>
        <begin position="1"/>
        <end position="39"/>
    </location>
</feature>
<dbReference type="EMBL" id="VXIV02001493">
    <property type="protein sequence ID" value="KAF6032634.1"/>
    <property type="molecule type" value="Genomic_DNA"/>
</dbReference>
<feature type="compositionally biased region" description="Polar residues" evidence="1">
    <location>
        <begin position="23"/>
        <end position="39"/>
    </location>
</feature>
<evidence type="ECO:0000313" key="2">
    <source>
        <dbReference type="EMBL" id="KAF6032634.1"/>
    </source>
</evidence>
<accession>A0A7J7K3V4</accession>
<dbReference type="Proteomes" id="UP000593567">
    <property type="component" value="Unassembled WGS sequence"/>
</dbReference>
<proteinExistence type="predicted"/>
<protein>
    <submittedName>
        <fullName evidence="2">Uncharacterized protein</fullName>
    </submittedName>
</protein>
<evidence type="ECO:0000256" key="1">
    <source>
        <dbReference type="SAM" id="MobiDB-lite"/>
    </source>
</evidence>
<reference evidence="2" key="1">
    <citation type="submission" date="2020-06" db="EMBL/GenBank/DDBJ databases">
        <title>Draft genome of Bugula neritina, a colonial animal packing powerful symbionts and potential medicines.</title>
        <authorList>
            <person name="Rayko M."/>
        </authorList>
    </citation>
    <scope>NUCLEOTIDE SEQUENCE [LARGE SCALE GENOMIC DNA]</scope>
    <source>
        <strain evidence="2">Kwan_BN1</strain>
    </source>
</reference>
<name>A0A7J7K3V4_BUGNE</name>
<organism evidence="2 3">
    <name type="scientific">Bugula neritina</name>
    <name type="common">Brown bryozoan</name>
    <name type="synonym">Sertularia neritina</name>
    <dbReference type="NCBI Taxonomy" id="10212"/>
    <lineage>
        <taxon>Eukaryota</taxon>
        <taxon>Metazoa</taxon>
        <taxon>Spiralia</taxon>
        <taxon>Lophotrochozoa</taxon>
        <taxon>Bryozoa</taxon>
        <taxon>Gymnolaemata</taxon>
        <taxon>Cheilostomatida</taxon>
        <taxon>Flustrina</taxon>
        <taxon>Buguloidea</taxon>
        <taxon>Bugulidae</taxon>
        <taxon>Bugula</taxon>
    </lineage>
</organism>
<sequence>MAKNIFYNDRGNDSDFSDGQDEGPSQTYPTRLSVSQNKATIQKTPNQSKNVLHAKMKNAPSWLAVEKTKKSKKLILSGLNVTSVHYGSIALVKISRFQRQLLLSNWPARESNGIAQDAKRLYKANHHLSYLRCPNLALCSKW</sequence>
<dbReference type="AlphaFoldDB" id="A0A7J7K3V4"/>
<keyword evidence="3" id="KW-1185">Reference proteome</keyword>
<evidence type="ECO:0000313" key="3">
    <source>
        <dbReference type="Proteomes" id="UP000593567"/>
    </source>
</evidence>
<gene>
    <name evidence="2" type="ORF">EB796_009051</name>
</gene>
<comment type="caution">
    <text evidence="2">The sequence shown here is derived from an EMBL/GenBank/DDBJ whole genome shotgun (WGS) entry which is preliminary data.</text>
</comment>